<dbReference type="PRINTS" id="PR01273">
    <property type="entry name" value="INVTBRTCOLOR"/>
</dbReference>
<evidence type="ECO:0000259" key="4">
    <source>
        <dbReference type="Pfam" id="PF00061"/>
    </source>
</evidence>
<keyword evidence="2" id="KW-1015">Disulfide bond</keyword>
<feature type="chain" id="PRO_5043116267" description="Lipocalin/cytosolic fatty-acid binding domain-containing protein" evidence="3">
    <location>
        <begin position="23"/>
        <end position="178"/>
    </location>
</feature>
<dbReference type="InterPro" id="IPR012674">
    <property type="entry name" value="Calycin"/>
</dbReference>
<dbReference type="InterPro" id="IPR003057">
    <property type="entry name" value="Invtbrt_color"/>
</dbReference>
<feature type="domain" description="Lipocalin/cytosolic fatty-acid binding" evidence="4">
    <location>
        <begin position="40"/>
        <end position="162"/>
    </location>
</feature>
<gene>
    <name evidence="5" type="ORF">MNOR_LOCUS38214</name>
</gene>
<dbReference type="Proteomes" id="UP001497623">
    <property type="component" value="Unassembled WGS sequence"/>
</dbReference>
<dbReference type="GO" id="GO:0006629">
    <property type="term" value="P:lipid metabolic process"/>
    <property type="evidence" value="ECO:0007669"/>
    <property type="project" value="TreeGrafter"/>
</dbReference>
<dbReference type="SUPFAM" id="SSF50814">
    <property type="entry name" value="Lipocalins"/>
    <property type="match status" value="1"/>
</dbReference>
<dbReference type="PANTHER" id="PTHR10612">
    <property type="entry name" value="APOLIPOPROTEIN D"/>
    <property type="match status" value="1"/>
</dbReference>
<dbReference type="EMBL" id="CAXKWB010084562">
    <property type="protein sequence ID" value="CAL4209082.1"/>
    <property type="molecule type" value="Genomic_DNA"/>
</dbReference>
<evidence type="ECO:0000313" key="5">
    <source>
        <dbReference type="EMBL" id="CAL4209082.1"/>
    </source>
</evidence>
<dbReference type="GO" id="GO:0000302">
    <property type="term" value="P:response to reactive oxygen species"/>
    <property type="evidence" value="ECO:0007669"/>
    <property type="project" value="TreeGrafter"/>
</dbReference>
<dbReference type="PIRSF" id="PIRSF036893">
    <property type="entry name" value="Lipocalin_ApoD"/>
    <property type="match status" value="1"/>
</dbReference>
<dbReference type="InterPro" id="IPR000566">
    <property type="entry name" value="Lipocln_cytosolic_FA-bd_dom"/>
</dbReference>
<evidence type="ECO:0000256" key="1">
    <source>
        <dbReference type="ARBA" id="ARBA00006889"/>
    </source>
</evidence>
<evidence type="ECO:0000313" key="6">
    <source>
        <dbReference type="Proteomes" id="UP001497623"/>
    </source>
</evidence>
<dbReference type="Gene3D" id="2.40.128.20">
    <property type="match status" value="1"/>
</dbReference>
<keyword evidence="6" id="KW-1185">Reference proteome</keyword>
<dbReference type="GO" id="GO:0031409">
    <property type="term" value="F:pigment binding"/>
    <property type="evidence" value="ECO:0007669"/>
    <property type="project" value="InterPro"/>
</dbReference>
<name>A0AAV2SJ54_MEGNR</name>
<comment type="caution">
    <text evidence="5">The sequence shown here is derived from an EMBL/GenBank/DDBJ whole genome shotgun (WGS) entry which is preliminary data.</text>
</comment>
<dbReference type="InterPro" id="IPR022271">
    <property type="entry name" value="Lipocalin_ApoD"/>
</dbReference>
<reference evidence="5 6" key="1">
    <citation type="submission" date="2024-05" db="EMBL/GenBank/DDBJ databases">
        <authorList>
            <person name="Wallberg A."/>
        </authorList>
    </citation>
    <scope>NUCLEOTIDE SEQUENCE [LARGE SCALE GENOMIC DNA]</scope>
</reference>
<comment type="similarity">
    <text evidence="1 3">Belongs to the calycin superfamily. Lipocalin family.</text>
</comment>
<dbReference type="AlphaFoldDB" id="A0AAV2SJ54"/>
<evidence type="ECO:0000256" key="3">
    <source>
        <dbReference type="PIRNR" id="PIRNR036893"/>
    </source>
</evidence>
<proteinExistence type="inferred from homology"/>
<accession>A0AAV2SJ54</accession>
<dbReference type="PANTHER" id="PTHR10612:SF34">
    <property type="entry name" value="APOLIPOPROTEIN D"/>
    <property type="match status" value="1"/>
</dbReference>
<organism evidence="5 6">
    <name type="scientific">Meganyctiphanes norvegica</name>
    <name type="common">Northern krill</name>
    <name type="synonym">Thysanopoda norvegica</name>
    <dbReference type="NCBI Taxonomy" id="48144"/>
    <lineage>
        <taxon>Eukaryota</taxon>
        <taxon>Metazoa</taxon>
        <taxon>Ecdysozoa</taxon>
        <taxon>Arthropoda</taxon>
        <taxon>Crustacea</taxon>
        <taxon>Multicrustacea</taxon>
        <taxon>Malacostraca</taxon>
        <taxon>Eumalacostraca</taxon>
        <taxon>Eucarida</taxon>
        <taxon>Euphausiacea</taxon>
        <taxon>Euphausiidae</taxon>
        <taxon>Meganyctiphanes</taxon>
    </lineage>
</organism>
<keyword evidence="3" id="KW-0732">Signal</keyword>
<protein>
    <recommendedName>
        <fullName evidence="4">Lipocalin/cytosolic fatty-acid binding domain-containing protein</fullName>
    </recommendedName>
</protein>
<evidence type="ECO:0000256" key="2">
    <source>
        <dbReference type="ARBA" id="ARBA00023157"/>
    </source>
</evidence>
<sequence>MVRTWSRSLLCALAFLVAAADAACPRVTLMNNFQTDKFMGSWYEIQAQSSIFQSIKSCLKSDYTRNGDTVVVSSKGKNSDGEVATKISRMTISSNPARMMTDFIAGMSPPYEVLDTDYTSYACVHSCLAFGPILNDFVFIYSRKRKLSQEKIDNCRNLFSKYNQVNLNALKNTPHSGC</sequence>
<feature type="signal peptide" evidence="3">
    <location>
        <begin position="1"/>
        <end position="22"/>
    </location>
</feature>
<dbReference type="Pfam" id="PF00061">
    <property type="entry name" value="Lipocalin"/>
    <property type="match status" value="1"/>
</dbReference>
<dbReference type="GO" id="GO:0005737">
    <property type="term" value="C:cytoplasm"/>
    <property type="evidence" value="ECO:0007669"/>
    <property type="project" value="TreeGrafter"/>
</dbReference>